<dbReference type="InterPro" id="IPR040161">
    <property type="entry name" value="FB224"/>
</dbReference>
<dbReference type="PaxDb" id="6239-F07G6.7"/>
<dbReference type="AGR" id="WB:WBGene00017226"/>
<evidence type="ECO:0000313" key="4">
    <source>
        <dbReference type="WormBase" id="F07G6.7"/>
    </source>
</evidence>
<dbReference type="RefSeq" id="NP_508315.2">
    <property type="nucleotide sequence ID" value="NM_075914.7"/>
</dbReference>
<dbReference type="InterPro" id="IPR001810">
    <property type="entry name" value="F-box_dom"/>
</dbReference>
<dbReference type="WormBase" id="F07G6.7">
    <property type="protein sequence ID" value="CE39346"/>
    <property type="gene ID" value="WBGene00017226"/>
    <property type="gene designation" value="fbxa-53"/>
</dbReference>
<dbReference type="Pfam" id="PF01827">
    <property type="entry name" value="FTH"/>
    <property type="match status" value="1"/>
</dbReference>
<dbReference type="InterPro" id="IPR002900">
    <property type="entry name" value="DUF38/FTH_CAE_spp"/>
</dbReference>
<evidence type="ECO:0000313" key="2">
    <source>
        <dbReference type="EMBL" id="CCD66894.1"/>
    </source>
</evidence>
<dbReference type="PROSITE" id="PS50181">
    <property type="entry name" value="FBOX"/>
    <property type="match status" value="1"/>
</dbReference>
<dbReference type="KEGG" id="cel:CELE_F07G6.7"/>
<dbReference type="OrthoDB" id="2095648at2759"/>
<proteinExistence type="predicted"/>
<dbReference type="PhylomeDB" id="Q19169"/>
<dbReference type="InParanoid" id="Q19169"/>
<dbReference type="CDD" id="cd22150">
    <property type="entry name" value="F-box_CeFBXA-like"/>
    <property type="match status" value="1"/>
</dbReference>
<dbReference type="SMART" id="SM00256">
    <property type="entry name" value="FBOX"/>
    <property type="match status" value="1"/>
</dbReference>
<dbReference type="UCSC" id="F07G6.7">
    <property type="organism name" value="c. elegans"/>
</dbReference>
<dbReference type="PIR" id="G89468">
    <property type="entry name" value="G89468"/>
</dbReference>
<name>Q19169_CAEEL</name>
<evidence type="ECO:0000259" key="1">
    <source>
        <dbReference type="PROSITE" id="PS50181"/>
    </source>
</evidence>
<gene>
    <name evidence="2 4" type="primary">fbxa-53</name>
    <name evidence="2" type="ORF">CELE_F07G6.7</name>
    <name evidence="4" type="ORF">F07G6.7</name>
</gene>
<dbReference type="GeneID" id="184154"/>
<reference evidence="2 3" key="1">
    <citation type="journal article" date="1998" name="Science">
        <title>Genome sequence of the nematode C. elegans: a platform for investigating biology.</title>
        <authorList>
            <consortium name="The C. elegans sequencing consortium"/>
            <person name="Sulson J.E."/>
            <person name="Waterston R."/>
        </authorList>
    </citation>
    <scope>NUCLEOTIDE SEQUENCE [LARGE SCALE GENOMIC DNA]</scope>
    <source>
        <strain evidence="2 3">Bristol N2</strain>
    </source>
</reference>
<dbReference type="Bgee" id="WBGene00017226">
    <property type="expression patterns" value="Expressed in larva and 2 other cell types or tissues"/>
</dbReference>
<dbReference type="PANTHER" id="PTHR23015:SF4">
    <property type="entry name" value="DUF38 DOMAIN-CONTAINING PROTEIN-RELATED"/>
    <property type="match status" value="1"/>
</dbReference>
<dbReference type="Pfam" id="PF00646">
    <property type="entry name" value="F-box"/>
    <property type="match status" value="1"/>
</dbReference>
<evidence type="ECO:0000313" key="3">
    <source>
        <dbReference type="Proteomes" id="UP000001940"/>
    </source>
</evidence>
<dbReference type="CTD" id="184154"/>
<organism evidence="2 3">
    <name type="scientific">Caenorhabditis elegans</name>
    <dbReference type="NCBI Taxonomy" id="6239"/>
    <lineage>
        <taxon>Eukaryota</taxon>
        <taxon>Metazoa</taxon>
        <taxon>Ecdysozoa</taxon>
        <taxon>Nematoda</taxon>
        <taxon>Chromadorea</taxon>
        <taxon>Rhabditida</taxon>
        <taxon>Rhabditina</taxon>
        <taxon>Rhabditomorpha</taxon>
        <taxon>Rhabditoidea</taxon>
        <taxon>Rhabditidae</taxon>
        <taxon>Peloderinae</taxon>
        <taxon>Caenorhabditis</taxon>
    </lineage>
</organism>
<dbReference type="EMBL" id="BX284606">
    <property type="protein sequence ID" value="CCD66894.1"/>
    <property type="molecule type" value="Genomic_DNA"/>
</dbReference>
<keyword evidence="3" id="KW-1185">Reference proteome</keyword>
<accession>Q19169</accession>
<protein>
    <submittedName>
        <fullName evidence="2">F-box domain-containing protein</fullName>
    </submittedName>
</protein>
<dbReference type="FunCoup" id="Q19169">
    <property type="interactions" value="1592"/>
</dbReference>
<sequence length="317" mass="36836">MTNIGLKTPQRNLVLPTFLNMPLNVANLVLEKLEPVDRLSARKVCRSLKTAVEKFGLRFDDIDLILREQSVDIDLNGTAIIYTNAANARRIVCRNGEKKIIDRENFVERALKDFKILSNHARNVVIWNMTEHGCGIVSSLIQFLKPEKCILVMEIELNKFSFDEVLTILPCFEDKELKKIELSCIASIERFEQITHLEQWKNADKLVFWDSKIASTMIIHMFHFKCFRIHDMDEVPAQIAIQMRDNLLRRSTFQSCEIIFAKSKSNPIELAKVFKPDYIGDSELFLIHFSNGNSQFDISLKYWETDSNYFLLKIIKL</sequence>
<feature type="domain" description="F-box" evidence="1">
    <location>
        <begin position="15"/>
        <end position="62"/>
    </location>
</feature>
<dbReference type="HOGENOM" id="CLU_030831_3_1_1"/>
<dbReference type="PANTHER" id="PTHR23015">
    <property type="entry name" value="UNCHARACTERIZED C.ELEGANS PROTEIN"/>
    <property type="match status" value="1"/>
</dbReference>
<dbReference type="Proteomes" id="UP000001940">
    <property type="component" value="Chromosome X"/>
</dbReference>
<dbReference type="AlphaFoldDB" id="Q19169"/>